<accession>A0A5J4KPV7</accession>
<sequence>MDNVLRLNVEAAARLVLSKYRATHPTWTDDVTPIDDLASWLGLNIATFDVKDYAHGTYGFMDPDEDEDLIWICRRLAETFRRFTLAHEIGHALLHCREGRRFQILSARQDPLLVARDKYASVPDPSPTNPCHDQDIQEDMASLLEQEQVLEKLGGTHGYDPRSERELAANIFAAELLMPANRLYTLYVNEGLPAHQLATRFFVSPTALLNRLAGFLDQAPIEPEVQVEDSEPAKTTPPNTMPAKKAYDEFQQAAIETTTPALIVAGPGSGKTSTLIGRVDYLVRVQNIAPQHILALTFSRKATTEMEERLQQLLSDSEYAMPKVSTFHAFCAELLRRHGSLVGLRSDFTLIDEAEGYDILLRQANALRLRHYGPLPAPTRYFPDILKAISRAKDELTSPEEYARLAQSELALASDEKSLIKAQQDMEIAQAYTLYQQELQRRGDSDYGGLLISAIQLLEEHSDVLAELQQTFEQILVDEFQDVNRASGVLLRVLAGEARRVWVVGDANQAIYGFRGASPANISQFEQDFPEARVLPLSRNYRSRPDLVALAEAFRCQQLEQGQDVGKNEPVRLTHPDTYVTIATAPDGNSEVAGLIADIQQKHAQGYAYRDMAILCRRRSLVKKITNALIQANIPVIEQGGMLDRDYVKNVLALPLLMIDPSSMGLMRAALQPEHPLSQQDIEALLLAAREPGSSPRLLLMTGEAPLEMSVEGRRALLHLSQILQSLLRTTNIWSLLAQYLLIETSLIRNLLAHPEHKQNSIQLADYRQLLQLARHYDQQQLLHQQLARQEHQKTEGTPEQEVGDSSPTIPIEEQARGFLQYIRLLALLRQDNANRQENTESSAEPIDTISVMTIHASKGLEFPVVYMPELMERRFPAQRQHSPVTPPEGMLASAINSHEVAESCLFYVGVTRARDQLVLSYSERYKTQAYKRSLYLDTLEAGLPEERIVKRYWQPAATTIQEDEPESLVAPGAQPGLDFIAAMRSPTLSASAVENYMRCPRQYAYGSIYHFEDEPNGYRLFRQATQKTEEILHRELGGAQDLTQLPTQKEIQQLYTQHWQDLGGDNDPFSSMYEEHGHEVVESIRRTLTTQEELDWNLRSGYNIDVAGTNIHVRVDRVESANEQSPQPVRFVRTSYGSSKSKPEAKVKDLFYTLAYRQQYPGQNVELHSHNMSTGESVPITIGSRKEKNLYQKIEQAVKGLENNEYPARPEDQQGCPKCPFFFICPT</sequence>
<dbReference type="InterPro" id="IPR011604">
    <property type="entry name" value="PDDEXK-like_dom_sf"/>
</dbReference>
<keyword evidence="7" id="KW-0269">Exonuclease</keyword>
<keyword evidence="6 15" id="KW-0347">Helicase</keyword>
<dbReference type="Gene3D" id="3.40.50.300">
    <property type="entry name" value="P-loop containing nucleotide triphosphate hydrolases"/>
    <property type="match status" value="2"/>
</dbReference>
<dbReference type="Pfam" id="PF12705">
    <property type="entry name" value="PDDEXK_1"/>
    <property type="match status" value="1"/>
</dbReference>
<evidence type="ECO:0000256" key="8">
    <source>
        <dbReference type="ARBA" id="ARBA00022840"/>
    </source>
</evidence>
<dbReference type="InterPro" id="IPR000212">
    <property type="entry name" value="DNA_helicase_UvrD/REP"/>
</dbReference>
<keyword evidence="4" id="KW-0227">DNA damage</keyword>
<evidence type="ECO:0000256" key="7">
    <source>
        <dbReference type="ARBA" id="ARBA00022839"/>
    </source>
</evidence>
<evidence type="ECO:0000256" key="12">
    <source>
        <dbReference type="ARBA" id="ARBA00034617"/>
    </source>
</evidence>
<keyword evidence="8 15" id="KW-0067">ATP-binding</keyword>
<dbReference type="GO" id="GO:0043138">
    <property type="term" value="F:3'-5' DNA helicase activity"/>
    <property type="evidence" value="ECO:0007669"/>
    <property type="project" value="UniProtKB-EC"/>
</dbReference>
<evidence type="ECO:0000256" key="1">
    <source>
        <dbReference type="ARBA" id="ARBA00009922"/>
    </source>
</evidence>
<keyword evidence="5 15" id="KW-0378">Hydrolase</keyword>
<keyword evidence="20" id="KW-1185">Reference proteome</keyword>
<dbReference type="PANTHER" id="PTHR11070:SF55">
    <property type="entry name" value="DNA 3'-5' HELICASE"/>
    <property type="match status" value="1"/>
</dbReference>
<dbReference type="EC" id="5.6.2.4" evidence="13"/>
<evidence type="ECO:0000256" key="3">
    <source>
        <dbReference type="ARBA" id="ARBA00022741"/>
    </source>
</evidence>
<evidence type="ECO:0000256" key="15">
    <source>
        <dbReference type="PROSITE-ProRule" id="PRU00560"/>
    </source>
</evidence>
<dbReference type="GO" id="GO:0000725">
    <property type="term" value="P:recombinational repair"/>
    <property type="evidence" value="ECO:0007669"/>
    <property type="project" value="TreeGrafter"/>
</dbReference>
<evidence type="ECO:0000256" key="14">
    <source>
        <dbReference type="ARBA" id="ARBA00048988"/>
    </source>
</evidence>
<evidence type="ECO:0000256" key="16">
    <source>
        <dbReference type="SAM" id="MobiDB-lite"/>
    </source>
</evidence>
<dbReference type="InterPro" id="IPR013986">
    <property type="entry name" value="DExx_box_DNA_helicase_dom_sf"/>
</dbReference>
<evidence type="ECO:0000256" key="5">
    <source>
        <dbReference type="ARBA" id="ARBA00022801"/>
    </source>
</evidence>
<dbReference type="Gene3D" id="1.10.10.2910">
    <property type="match status" value="1"/>
</dbReference>
<feature type="domain" description="UvrD-like helicase C-terminal" evidence="18">
    <location>
        <begin position="545"/>
        <end position="860"/>
    </location>
</feature>
<keyword evidence="9" id="KW-0238">DNA-binding</keyword>
<evidence type="ECO:0000256" key="11">
    <source>
        <dbReference type="ARBA" id="ARBA00023235"/>
    </source>
</evidence>
<evidence type="ECO:0000313" key="20">
    <source>
        <dbReference type="Proteomes" id="UP000326912"/>
    </source>
</evidence>
<dbReference type="Gene3D" id="3.90.320.10">
    <property type="match status" value="1"/>
</dbReference>
<organism evidence="19 20">
    <name type="scientific">Dictyobacter vulcani</name>
    <dbReference type="NCBI Taxonomy" id="2607529"/>
    <lineage>
        <taxon>Bacteria</taxon>
        <taxon>Bacillati</taxon>
        <taxon>Chloroflexota</taxon>
        <taxon>Ktedonobacteria</taxon>
        <taxon>Ktedonobacterales</taxon>
        <taxon>Dictyobacteraceae</taxon>
        <taxon>Dictyobacter</taxon>
    </lineage>
</organism>
<dbReference type="Proteomes" id="UP000326912">
    <property type="component" value="Unassembled WGS sequence"/>
</dbReference>
<reference evidence="19 20" key="1">
    <citation type="submission" date="2019-10" db="EMBL/GenBank/DDBJ databases">
        <title>Dictyobacter vulcani sp. nov., within the class Ktedonobacteria, isolated from soil of volcanic Mt. Zao.</title>
        <authorList>
            <person name="Zheng Y."/>
            <person name="Wang C.M."/>
            <person name="Sakai Y."/>
            <person name="Abe K."/>
            <person name="Yokota A."/>
            <person name="Yabe S."/>
        </authorList>
    </citation>
    <scope>NUCLEOTIDE SEQUENCE [LARGE SCALE GENOMIC DNA]</scope>
    <source>
        <strain evidence="19 20">W12</strain>
    </source>
</reference>
<proteinExistence type="inferred from homology"/>
<dbReference type="RefSeq" id="WP_151755258.1">
    <property type="nucleotide sequence ID" value="NZ_BKZW01000001.1"/>
</dbReference>
<dbReference type="Gene3D" id="1.10.10.160">
    <property type="match status" value="1"/>
</dbReference>
<evidence type="ECO:0000256" key="13">
    <source>
        <dbReference type="ARBA" id="ARBA00034808"/>
    </source>
</evidence>
<gene>
    <name evidence="19" type="ORF">KDW_13980</name>
</gene>
<evidence type="ECO:0000259" key="17">
    <source>
        <dbReference type="PROSITE" id="PS51198"/>
    </source>
</evidence>
<dbReference type="InterPro" id="IPR014016">
    <property type="entry name" value="UvrD-like_ATP-bd"/>
</dbReference>
<dbReference type="PROSITE" id="PS51198">
    <property type="entry name" value="UVRD_HELICASE_ATP_BIND"/>
    <property type="match status" value="1"/>
</dbReference>
<evidence type="ECO:0000256" key="10">
    <source>
        <dbReference type="ARBA" id="ARBA00023204"/>
    </source>
</evidence>
<evidence type="ECO:0000256" key="9">
    <source>
        <dbReference type="ARBA" id="ARBA00023125"/>
    </source>
</evidence>
<comment type="catalytic activity">
    <reaction evidence="14">
        <text>ATP + H2O = ADP + phosphate + H(+)</text>
        <dbReference type="Rhea" id="RHEA:13065"/>
        <dbReference type="ChEBI" id="CHEBI:15377"/>
        <dbReference type="ChEBI" id="CHEBI:15378"/>
        <dbReference type="ChEBI" id="CHEBI:30616"/>
        <dbReference type="ChEBI" id="CHEBI:43474"/>
        <dbReference type="ChEBI" id="CHEBI:456216"/>
        <dbReference type="EC" id="5.6.2.4"/>
    </reaction>
</comment>
<dbReference type="InterPro" id="IPR014017">
    <property type="entry name" value="DNA_helicase_UvrD-like_C"/>
</dbReference>
<dbReference type="EMBL" id="BKZW01000001">
    <property type="protein sequence ID" value="GER87236.1"/>
    <property type="molecule type" value="Genomic_DNA"/>
</dbReference>
<dbReference type="GO" id="GO:0003677">
    <property type="term" value="F:DNA binding"/>
    <property type="evidence" value="ECO:0007669"/>
    <property type="project" value="UniProtKB-KW"/>
</dbReference>
<comment type="caution">
    <text evidence="19">The sequence shown here is derived from an EMBL/GenBank/DDBJ whole genome shotgun (WGS) entry which is preliminary data.</text>
</comment>
<dbReference type="GO" id="GO:0033202">
    <property type="term" value="C:DNA helicase complex"/>
    <property type="evidence" value="ECO:0007669"/>
    <property type="project" value="TreeGrafter"/>
</dbReference>
<dbReference type="AlphaFoldDB" id="A0A5J4KPV7"/>
<comment type="similarity">
    <text evidence="1">Belongs to the helicase family. UvrD subfamily.</text>
</comment>
<evidence type="ECO:0000313" key="19">
    <source>
        <dbReference type="EMBL" id="GER87236.1"/>
    </source>
</evidence>
<keyword evidence="2" id="KW-0540">Nuclease</keyword>
<evidence type="ECO:0000259" key="18">
    <source>
        <dbReference type="PROSITE" id="PS51217"/>
    </source>
</evidence>
<dbReference type="SUPFAM" id="SSF52540">
    <property type="entry name" value="P-loop containing nucleoside triphosphate hydrolases"/>
    <property type="match status" value="1"/>
</dbReference>
<evidence type="ECO:0000256" key="4">
    <source>
        <dbReference type="ARBA" id="ARBA00022763"/>
    </source>
</evidence>
<feature type="binding site" evidence="15">
    <location>
        <begin position="265"/>
        <end position="272"/>
    </location>
    <ligand>
        <name>ATP</name>
        <dbReference type="ChEBI" id="CHEBI:30616"/>
    </ligand>
</feature>
<dbReference type="Pfam" id="PF13361">
    <property type="entry name" value="UvrD_C"/>
    <property type="match status" value="1"/>
</dbReference>
<feature type="region of interest" description="Disordered" evidence="16">
    <location>
        <begin position="785"/>
        <end position="808"/>
    </location>
</feature>
<dbReference type="InterPro" id="IPR038726">
    <property type="entry name" value="PDDEXK_AddAB-type"/>
</dbReference>
<dbReference type="GO" id="GO:0004527">
    <property type="term" value="F:exonuclease activity"/>
    <property type="evidence" value="ECO:0007669"/>
    <property type="project" value="UniProtKB-KW"/>
</dbReference>
<dbReference type="InterPro" id="IPR027417">
    <property type="entry name" value="P-loop_NTPase"/>
</dbReference>
<dbReference type="GO" id="GO:0005524">
    <property type="term" value="F:ATP binding"/>
    <property type="evidence" value="ECO:0007669"/>
    <property type="project" value="UniProtKB-UniRule"/>
</dbReference>
<name>A0A5J4KPV7_9CHLR</name>
<keyword evidence="11" id="KW-0413">Isomerase</keyword>
<dbReference type="Gene3D" id="1.10.486.10">
    <property type="entry name" value="PCRA, domain 4"/>
    <property type="match status" value="1"/>
</dbReference>
<keyword evidence="3 15" id="KW-0547">Nucleotide-binding</keyword>
<protein>
    <recommendedName>
        <fullName evidence="13">DNA 3'-5' helicase</fullName>
        <ecNumber evidence="13">5.6.2.4</ecNumber>
    </recommendedName>
</protein>
<dbReference type="GO" id="GO:0005829">
    <property type="term" value="C:cytosol"/>
    <property type="evidence" value="ECO:0007669"/>
    <property type="project" value="TreeGrafter"/>
</dbReference>
<dbReference type="InterPro" id="IPR010359">
    <property type="entry name" value="IrrE_HExxH"/>
</dbReference>
<keyword evidence="10" id="KW-0234">DNA repair</keyword>
<dbReference type="Pfam" id="PF06114">
    <property type="entry name" value="Peptidase_M78"/>
    <property type="match status" value="2"/>
</dbReference>
<dbReference type="PROSITE" id="PS51217">
    <property type="entry name" value="UVRD_HELICASE_CTER"/>
    <property type="match status" value="1"/>
</dbReference>
<evidence type="ECO:0000256" key="2">
    <source>
        <dbReference type="ARBA" id="ARBA00022722"/>
    </source>
</evidence>
<dbReference type="Pfam" id="PF00580">
    <property type="entry name" value="UvrD-helicase"/>
    <property type="match status" value="1"/>
</dbReference>
<comment type="catalytic activity">
    <reaction evidence="12">
        <text>Couples ATP hydrolysis with the unwinding of duplex DNA by translocating in the 3'-5' direction.</text>
        <dbReference type="EC" id="5.6.2.4"/>
    </reaction>
</comment>
<feature type="domain" description="UvrD-like helicase ATP-binding" evidence="17">
    <location>
        <begin position="244"/>
        <end position="544"/>
    </location>
</feature>
<dbReference type="CDD" id="cd17932">
    <property type="entry name" value="DEXQc_UvrD"/>
    <property type="match status" value="1"/>
</dbReference>
<dbReference type="PANTHER" id="PTHR11070">
    <property type="entry name" value="UVRD / RECB / PCRA DNA HELICASE FAMILY MEMBER"/>
    <property type="match status" value="1"/>
</dbReference>
<evidence type="ECO:0000256" key="6">
    <source>
        <dbReference type="ARBA" id="ARBA00022806"/>
    </source>
</evidence>